<keyword evidence="3" id="KW-1185">Reference proteome</keyword>
<proteinExistence type="predicted"/>
<gene>
    <name evidence="2" type="ORF">P4H66_06300</name>
</gene>
<feature type="region of interest" description="Disordered" evidence="1">
    <location>
        <begin position="125"/>
        <end position="154"/>
    </location>
</feature>
<evidence type="ECO:0000256" key="1">
    <source>
        <dbReference type="SAM" id="MobiDB-lite"/>
    </source>
</evidence>
<dbReference type="Proteomes" id="UP001344632">
    <property type="component" value="Unassembled WGS sequence"/>
</dbReference>
<evidence type="ECO:0000313" key="2">
    <source>
        <dbReference type="EMBL" id="MEC0239466.1"/>
    </source>
</evidence>
<comment type="caution">
    <text evidence="2">The sequence shown here is derived from an EMBL/GenBank/DDBJ whole genome shotgun (WGS) entry which is preliminary data.</text>
</comment>
<sequence length="279" mass="31281">MGTSIPRRENEVNVSGQGAIKTYTLTPEELAAIQPKPIPKSHSTPIGFRTKVKNTNPEEVRSDMAKIKKEDYLELRVKGSTRKEAAKKLGTSKQSLETYWFGKWGIKNDASEEVEIARYKELRTEKKQEVPGTQPTTEIKAETTTPSAPIEPEKPAPAQQQIEAIPTLPVQLTQEQADALRLVLQIKQPDEIVLHHSSTFIVTRERWRDELDPLNVLSMDEMIRALYFGFEAVKTPEELLIQEFENAEARFGAHSGVAFRTGLQIATDILGHKVVGINA</sequence>
<dbReference type="EMBL" id="JARLKZ010000005">
    <property type="protein sequence ID" value="MEC0239466.1"/>
    <property type="molecule type" value="Genomic_DNA"/>
</dbReference>
<protein>
    <submittedName>
        <fullName evidence="2">Uncharacterized protein</fullName>
    </submittedName>
</protein>
<organism evidence="2 3">
    <name type="scientific">Paenibacillus dokdonensis</name>
    <dbReference type="NCBI Taxonomy" id="2567944"/>
    <lineage>
        <taxon>Bacteria</taxon>
        <taxon>Bacillati</taxon>
        <taxon>Bacillota</taxon>
        <taxon>Bacilli</taxon>
        <taxon>Bacillales</taxon>
        <taxon>Paenibacillaceae</taxon>
        <taxon>Paenibacillus</taxon>
    </lineage>
</organism>
<evidence type="ECO:0000313" key="3">
    <source>
        <dbReference type="Proteomes" id="UP001344632"/>
    </source>
</evidence>
<feature type="region of interest" description="Disordered" evidence="1">
    <location>
        <begin position="36"/>
        <end position="56"/>
    </location>
</feature>
<accession>A0ABU6GIA6</accession>
<dbReference type="RefSeq" id="WP_326086634.1">
    <property type="nucleotide sequence ID" value="NZ_JARLKZ010000005.1"/>
</dbReference>
<name>A0ABU6GIA6_9BACL</name>
<feature type="compositionally biased region" description="Polar residues" evidence="1">
    <location>
        <begin position="131"/>
        <end position="147"/>
    </location>
</feature>
<reference evidence="2 3" key="1">
    <citation type="submission" date="2023-03" db="EMBL/GenBank/DDBJ databases">
        <title>Bacillus Genome Sequencing.</title>
        <authorList>
            <person name="Dunlap C."/>
        </authorList>
    </citation>
    <scope>NUCLEOTIDE SEQUENCE [LARGE SCALE GENOMIC DNA]</scope>
    <source>
        <strain evidence="2 3">BD-525</strain>
    </source>
</reference>